<evidence type="ECO:0000256" key="2">
    <source>
        <dbReference type="ARBA" id="ARBA00023141"/>
    </source>
</evidence>
<feature type="domain" description="SDH C-terminal" evidence="4">
    <location>
        <begin position="247"/>
        <end position="272"/>
    </location>
</feature>
<dbReference type="AlphaFoldDB" id="A1R706"/>
<proteinExistence type="predicted"/>
<dbReference type="EMBL" id="CP000474">
    <property type="protein sequence ID" value="ABM09876.1"/>
    <property type="molecule type" value="Genomic_DNA"/>
</dbReference>
<dbReference type="GO" id="GO:0009423">
    <property type="term" value="P:chorismate biosynthetic process"/>
    <property type="evidence" value="ECO:0007669"/>
    <property type="project" value="TreeGrafter"/>
</dbReference>
<dbReference type="GO" id="GO:0019632">
    <property type="term" value="P:shikimate metabolic process"/>
    <property type="evidence" value="ECO:0007669"/>
    <property type="project" value="TreeGrafter"/>
</dbReference>
<evidence type="ECO:0000313" key="6">
    <source>
        <dbReference type="Proteomes" id="UP000000637"/>
    </source>
</evidence>
<dbReference type="GO" id="GO:0009073">
    <property type="term" value="P:aromatic amino acid family biosynthetic process"/>
    <property type="evidence" value="ECO:0007669"/>
    <property type="project" value="UniProtKB-KW"/>
</dbReference>
<dbReference type="GO" id="GO:0004764">
    <property type="term" value="F:shikimate 3-dehydrogenase (NADP+) activity"/>
    <property type="evidence" value="ECO:0007669"/>
    <property type="project" value="UniProtKB-EC"/>
</dbReference>
<gene>
    <name evidence="5" type="primary">aroE</name>
    <name evidence="5" type="ordered locus">AAur_2278</name>
</gene>
<keyword evidence="2" id="KW-0057">Aromatic amino acid biosynthesis</keyword>
<dbReference type="GO" id="GO:0005829">
    <property type="term" value="C:cytosol"/>
    <property type="evidence" value="ECO:0007669"/>
    <property type="project" value="TreeGrafter"/>
</dbReference>
<dbReference type="SUPFAM" id="SSF51735">
    <property type="entry name" value="NAD(P)-binding Rossmann-fold domains"/>
    <property type="match status" value="1"/>
</dbReference>
<protein>
    <submittedName>
        <fullName evidence="5">Shikimate 5-dehydrogenase</fullName>
        <ecNumber evidence="5">1.1.1.25</ecNumber>
    </submittedName>
</protein>
<evidence type="ECO:0000259" key="3">
    <source>
        <dbReference type="Pfam" id="PF08501"/>
    </source>
</evidence>
<keyword evidence="6" id="KW-1185">Reference proteome</keyword>
<dbReference type="KEGG" id="aau:AAur_2278"/>
<accession>A1R706</accession>
<dbReference type="HOGENOM" id="CLU_044063_0_0_11"/>
<evidence type="ECO:0000256" key="1">
    <source>
        <dbReference type="ARBA" id="ARBA00004871"/>
    </source>
</evidence>
<keyword evidence="2" id="KW-0028">Amino-acid biosynthesis</keyword>
<dbReference type="CDD" id="cd01065">
    <property type="entry name" value="NAD_bind_Shikimate_DH"/>
    <property type="match status" value="1"/>
</dbReference>
<dbReference type="InterPro" id="IPR022893">
    <property type="entry name" value="Shikimate_DH_fam"/>
</dbReference>
<dbReference type="GO" id="GO:0050661">
    <property type="term" value="F:NADP binding"/>
    <property type="evidence" value="ECO:0007669"/>
    <property type="project" value="TreeGrafter"/>
</dbReference>
<dbReference type="Proteomes" id="UP000000637">
    <property type="component" value="Chromosome"/>
</dbReference>
<name>A1R706_PAEAT</name>
<evidence type="ECO:0000259" key="4">
    <source>
        <dbReference type="Pfam" id="PF18317"/>
    </source>
</evidence>
<dbReference type="eggNOG" id="COG0169">
    <property type="taxonomic scope" value="Bacteria"/>
</dbReference>
<reference evidence="5 6" key="1">
    <citation type="journal article" date="2006" name="PLoS Genet.">
        <title>Secrets of soil survival revealed by the genome sequence of Arthrobacter aurescens TC1.</title>
        <authorList>
            <person name="Mongodin E.F."/>
            <person name="Shapir N."/>
            <person name="Daugherty S.C."/>
            <person name="DeBoy R.T."/>
            <person name="Emerson J.B."/>
            <person name="Shvartzbeyn A."/>
            <person name="Radune D."/>
            <person name="Vamathevan J."/>
            <person name="Riggs F."/>
            <person name="Grinberg V."/>
            <person name="Khouri H."/>
            <person name="Wackett L.P."/>
            <person name="Nelson K.E."/>
            <person name="Sadowsky M.J."/>
        </authorList>
    </citation>
    <scope>NUCLEOTIDE SEQUENCE [LARGE SCALE GENOMIC DNA]</scope>
    <source>
        <strain evidence="5 6">TC1</strain>
    </source>
</reference>
<dbReference type="InterPro" id="IPR046346">
    <property type="entry name" value="Aminoacid_DH-like_N_sf"/>
</dbReference>
<evidence type="ECO:0000313" key="5">
    <source>
        <dbReference type="EMBL" id="ABM09876.1"/>
    </source>
</evidence>
<dbReference type="InterPro" id="IPR041121">
    <property type="entry name" value="SDH_C"/>
</dbReference>
<dbReference type="Pfam" id="PF18317">
    <property type="entry name" value="SDH_C"/>
    <property type="match status" value="1"/>
</dbReference>
<dbReference type="Gene3D" id="3.40.50.10860">
    <property type="entry name" value="Leucine Dehydrogenase, chain A, domain 1"/>
    <property type="match status" value="1"/>
</dbReference>
<feature type="domain" description="Shikimate dehydrogenase substrate binding N-terminal" evidence="3">
    <location>
        <begin position="9"/>
        <end position="92"/>
    </location>
</feature>
<dbReference type="PANTHER" id="PTHR21089">
    <property type="entry name" value="SHIKIMATE DEHYDROGENASE"/>
    <property type="match status" value="1"/>
</dbReference>
<dbReference type="NCBIfam" id="NF001311">
    <property type="entry name" value="PRK00258.1-3"/>
    <property type="match status" value="1"/>
</dbReference>
<dbReference type="Gene3D" id="3.40.50.720">
    <property type="entry name" value="NAD(P)-binding Rossmann-like Domain"/>
    <property type="match status" value="1"/>
</dbReference>
<organism evidence="5 6">
    <name type="scientific">Paenarthrobacter aurescens (strain TC1)</name>
    <dbReference type="NCBI Taxonomy" id="290340"/>
    <lineage>
        <taxon>Bacteria</taxon>
        <taxon>Bacillati</taxon>
        <taxon>Actinomycetota</taxon>
        <taxon>Actinomycetes</taxon>
        <taxon>Micrococcales</taxon>
        <taxon>Micrococcaceae</taxon>
        <taxon>Paenarthrobacter</taxon>
    </lineage>
</organism>
<dbReference type="InterPro" id="IPR036291">
    <property type="entry name" value="NAD(P)-bd_dom_sf"/>
</dbReference>
<sequence length="286" mass="29563">MCVSRRAAVLGHPISHSKSPALHSAAYATLGVDIEYSAIDVTVERLPGFMESLRGDDTWCGLSVTMPLKSAMISQVDEVRGAGAHLGVINTVVFERDGAQVRRVGYNTDVAGIVEAVRYAGVVAAPHAAILGGGGTSAAAVAAVKELGARHVDVFVRDAGRAGDAQAAAAAVGLSLAVRPLTEAASAVAGMNLVISTFPPRAADPLAEELAALPRTGGGVLLDVAYDPWPSRLAEVWQGHGGAVVPGLEMLMYQAAEQIRRFSGCDVDAAVIDVMCDSVGLPRRVF</sequence>
<dbReference type="EC" id="1.1.1.25" evidence="5"/>
<dbReference type="STRING" id="290340.AAur_2278"/>
<comment type="pathway">
    <text evidence="1">Metabolic intermediate biosynthesis; chorismate biosynthesis; chorismate from D-erythrose 4-phosphate and phosphoenolpyruvate: step 4/7.</text>
</comment>
<dbReference type="SUPFAM" id="SSF53223">
    <property type="entry name" value="Aminoacid dehydrogenase-like, N-terminal domain"/>
    <property type="match status" value="1"/>
</dbReference>
<keyword evidence="5" id="KW-0560">Oxidoreductase</keyword>
<dbReference type="PANTHER" id="PTHR21089:SF1">
    <property type="entry name" value="BIFUNCTIONAL 3-DEHYDROQUINATE DEHYDRATASE_SHIKIMATE DEHYDROGENASE, CHLOROPLASTIC"/>
    <property type="match status" value="1"/>
</dbReference>
<dbReference type="Pfam" id="PF08501">
    <property type="entry name" value="Shikimate_dh_N"/>
    <property type="match status" value="1"/>
</dbReference>
<dbReference type="InterPro" id="IPR013708">
    <property type="entry name" value="Shikimate_DH-bd_N"/>
</dbReference>